<dbReference type="CDD" id="cd09846">
    <property type="entry name" value="DUF1312"/>
    <property type="match status" value="1"/>
</dbReference>
<dbReference type="Pfam" id="PF07009">
    <property type="entry name" value="NusG_II"/>
    <property type="match status" value="1"/>
</dbReference>
<dbReference type="eggNOG" id="COG5341">
    <property type="taxonomic scope" value="Bacteria"/>
</dbReference>
<evidence type="ECO:0000313" key="1">
    <source>
        <dbReference type="EMBL" id="ADU29187.1"/>
    </source>
</evidence>
<dbReference type="Proteomes" id="UP000001401">
    <property type="component" value="Chromosome"/>
</dbReference>
<protein>
    <submittedName>
        <fullName evidence="1">Uncharacterized protein</fullName>
    </submittedName>
</protein>
<dbReference type="OrthoDB" id="47603at2"/>
<organism evidence="1 2">
    <name type="scientific">Evansella cellulosilytica (strain ATCC 21833 / DSM 2522 / FERM P-1141 / JCM 9156 / N-4)</name>
    <name type="common">Bacillus cellulosilyticus</name>
    <dbReference type="NCBI Taxonomy" id="649639"/>
    <lineage>
        <taxon>Bacteria</taxon>
        <taxon>Bacillati</taxon>
        <taxon>Bacillota</taxon>
        <taxon>Bacilli</taxon>
        <taxon>Bacillales</taxon>
        <taxon>Bacillaceae</taxon>
        <taxon>Evansella</taxon>
    </lineage>
</organism>
<dbReference type="HOGENOM" id="CLU_130936_1_1_9"/>
<accession>E6U1E0</accession>
<gene>
    <name evidence="1" type="ordered locus">Bcell_0911</name>
</gene>
<proteinExistence type="predicted"/>
<dbReference type="STRING" id="649639.Bcell_0911"/>
<dbReference type="EMBL" id="CP002394">
    <property type="protein sequence ID" value="ADU29187.1"/>
    <property type="molecule type" value="Genomic_DNA"/>
</dbReference>
<dbReference type="Gene3D" id="2.60.320.10">
    <property type="entry name" value="N-utilization substance G protein NusG, insert domain"/>
    <property type="match status" value="1"/>
</dbReference>
<dbReference type="KEGG" id="bco:Bcell_0911"/>
<dbReference type="AlphaFoldDB" id="E6U1E0"/>
<reference evidence="1 2" key="1">
    <citation type="submission" date="2010-12" db="EMBL/GenBank/DDBJ databases">
        <title>Complete sequence of Bacillus cellulosilyticus DSM 2522.</title>
        <authorList>
            <consortium name="US DOE Joint Genome Institute"/>
            <person name="Lucas S."/>
            <person name="Copeland A."/>
            <person name="Lapidus A."/>
            <person name="Cheng J.-F."/>
            <person name="Bruce D."/>
            <person name="Goodwin L."/>
            <person name="Pitluck S."/>
            <person name="Chertkov O."/>
            <person name="Detter J.C."/>
            <person name="Han C."/>
            <person name="Tapia R."/>
            <person name="Land M."/>
            <person name="Hauser L."/>
            <person name="Jeffries C."/>
            <person name="Kyrpides N."/>
            <person name="Ivanova N."/>
            <person name="Mikhailova N."/>
            <person name="Brumm P."/>
            <person name="Mead D."/>
            <person name="Woyke T."/>
        </authorList>
    </citation>
    <scope>NUCLEOTIDE SEQUENCE [LARGE SCALE GENOMIC DNA]</scope>
    <source>
        <strain evidence="2">ATCC 21833 / DSM 2522 / FERM P-1141 / JCM 9156 / N-4</strain>
    </source>
</reference>
<keyword evidence="2" id="KW-1185">Reference proteome</keyword>
<sequence length="136" mass="15210" precursor="true">MKLLRLFKRWDWVIIVTLLLLSFLPSAVFSYQQAGISEDAELVAIISVDNEVVEEITLTGHVGNDILDIPGVPCDTESIELKDGQIRMKSSHCPEQICVLTGFISRPGQTIICLHHRVIIEIQAVQGHTDEIIISY</sequence>
<evidence type="ECO:0000313" key="2">
    <source>
        <dbReference type="Proteomes" id="UP000001401"/>
    </source>
</evidence>
<dbReference type="RefSeq" id="WP_013487528.1">
    <property type="nucleotide sequence ID" value="NC_014829.1"/>
</dbReference>
<name>E6U1E0_EVAC2</name>
<dbReference type="InterPro" id="IPR038690">
    <property type="entry name" value="NusG_2_sf"/>
</dbReference>